<keyword evidence="1" id="KW-0614">Plasmid</keyword>
<protein>
    <submittedName>
        <fullName evidence="1">Uncharacterized protein</fullName>
    </submittedName>
</protein>
<name>A0A6V7FHJ2_9XANT</name>
<dbReference type="AlphaFoldDB" id="A0A6V7FHJ2"/>
<proteinExistence type="predicted"/>
<dbReference type="EMBL" id="LR828258">
    <property type="protein sequence ID" value="CAD0363128.1"/>
    <property type="molecule type" value="Genomic_DNA"/>
</dbReference>
<gene>
    <name evidence="1" type="ORF">CFBP498_48230</name>
</gene>
<evidence type="ECO:0000313" key="2">
    <source>
        <dbReference type="Proteomes" id="UP000515406"/>
    </source>
</evidence>
<accession>A0A6V7FHJ2</accession>
<dbReference type="EMBL" id="LR828258">
    <property type="protein sequence ID" value="CAD0363132.1"/>
    <property type="molecule type" value="Genomic_DNA"/>
</dbReference>
<reference evidence="1 2" key="1">
    <citation type="submission" date="2020-07" db="EMBL/GenBank/DDBJ databases">
        <authorList>
            <person name="Pothier F. J."/>
        </authorList>
    </citation>
    <scope>NUCLEOTIDE SEQUENCE [LARGE SCALE GENOMIC DNA]</scope>
    <source>
        <strain evidence="1 2">CFBP 498</strain>
        <plasmid evidence="1 2">CFBP498_p224</plasmid>
    </source>
</reference>
<dbReference type="Proteomes" id="UP000515406">
    <property type="component" value="Plasmid CFBP498_p224"/>
</dbReference>
<organism evidence="1 2">
    <name type="scientific">Xanthomonas hortorum pv. vitians</name>
    <dbReference type="NCBI Taxonomy" id="83224"/>
    <lineage>
        <taxon>Bacteria</taxon>
        <taxon>Pseudomonadati</taxon>
        <taxon>Pseudomonadota</taxon>
        <taxon>Gammaproteobacteria</taxon>
        <taxon>Lysobacterales</taxon>
        <taxon>Lysobacteraceae</taxon>
        <taxon>Xanthomonas</taxon>
    </lineage>
</organism>
<keyword evidence="2" id="KW-1185">Reference proteome</keyword>
<geneLocation type="plasmid" evidence="1 2">
    <name>CFBP498_p224</name>
</geneLocation>
<evidence type="ECO:0000313" key="1">
    <source>
        <dbReference type="EMBL" id="CAD0363132.1"/>
    </source>
</evidence>
<sequence>MKIGYRQHCAWERNPKSAQSLALAVATRSNQAAEQDGISIIQPQCMCR</sequence>